<dbReference type="Proteomes" id="UP001416858">
    <property type="component" value="Unassembled WGS sequence"/>
</dbReference>
<evidence type="ECO:0000313" key="1">
    <source>
        <dbReference type="EMBL" id="GAA5508117.1"/>
    </source>
</evidence>
<accession>A0ABP9VWA4</accession>
<sequence length="34" mass="3573">MGHDVRVLRKLGGAATFYKRGGGDTMSVYCLAAA</sequence>
<comment type="caution">
    <text evidence="1">The sequence shown here is derived from an EMBL/GenBank/DDBJ whole genome shotgun (WGS) entry which is preliminary data.</text>
</comment>
<protein>
    <submittedName>
        <fullName evidence="1">Uncharacterized protein</fullName>
    </submittedName>
</protein>
<evidence type="ECO:0000313" key="2">
    <source>
        <dbReference type="Proteomes" id="UP001416858"/>
    </source>
</evidence>
<gene>
    <name evidence="1" type="ORF">Rcae01_03582</name>
</gene>
<reference evidence="1 2" key="1">
    <citation type="submission" date="2024-02" db="EMBL/GenBank/DDBJ databases">
        <title>Rhodopirellula caenicola NBRC 110016.</title>
        <authorList>
            <person name="Ichikawa N."/>
            <person name="Katano-Makiyama Y."/>
            <person name="Hidaka K."/>
        </authorList>
    </citation>
    <scope>NUCLEOTIDE SEQUENCE [LARGE SCALE GENOMIC DNA]</scope>
    <source>
        <strain evidence="1 2">NBRC 110016</strain>
    </source>
</reference>
<name>A0ABP9VWA4_9BACT</name>
<proteinExistence type="predicted"/>
<dbReference type="EMBL" id="BAABRO010000008">
    <property type="protein sequence ID" value="GAA5508117.1"/>
    <property type="molecule type" value="Genomic_DNA"/>
</dbReference>
<organism evidence="1 2">
    <name type="scientific">Novipirellula caenicola</name>
    <dbReference type="NCBI Taxonomy" id="1536901"/>
    <lineage>
        <taxon>Bacteria</taxon>
        <taxon>Pseudomonadati</taxon>
        <taxon>Planctomycetota</taxon>
        <taxon>Planctomycetia</taxon>
        <taxon>Pirellulales</taxon>
        <taxon>Pirellulaceae</taxon>
        <taxon>Novipirellula</taxon>
    </lineage>
</organism>
<keyword evidence="2" id="KW-1185">Reference proteome</keyword>